<accession>A0A8H6ZCT1</accession>
<reference evidence="2" key="1">
    <citation type="submission" date="2020-05" db="EMBL/GenBank/DDBJ databases">
        <title>Mycena genomes resolve the evolution of fungal bioluminescence.</title>
        <authorList>
            <person name="Tsai I.J."/>
        </authorList>
    </citation>
    <scope>NUCLEOTIDE SEQUENCE</scope>
    <source>
        <strain evidence="2">160909Yilan</strain>
    </source>
</reference>
<sequence>MPDAFDLQQIGKLFDDAIAAIRNGTPDMDALKPQAVGWLKGARYQLIRDVEEAYYELEQACDKPLLLPPWVVEPVKKLRLFTEDVPAVLEPFKSAMGGNLNNLLKDCGFQSRYGTYSGGIWLEIHFPTQHTAQNAKAPRSLHVEDEFSSQTATGVNPFTRLIAKAQASASGDADSSRNIRFRSALEEEKDFKKIFRACSFSNTATPVPSIVPPGRRSTSGVAGFFADGLQQAETKVDFPLQTPSLHHRRSSSRRKSNGRVVLPILPFKQGRKRSDSLPTPLLQQRSLSESRRKSSTQATW</sequence>
<evidence type="ECO:0000313" key="2">
    <source>
        <dbReference type="EMBL" id="KAF7376668.1"/>
    </source>
</evidence>
<dbReference type="EMBL" id="JACAZH010000001">
    <property type="protein sequence ID" value="KAF7376668.1"/>
    <property type="molecule type" value="Genomic_DNA"/>
</dbReference>
<dbReference type="OrthoDB" id="5292999at2759"/>
<organism evidence="2 3">
    <name type="scientific">Mycena sanguinolenta</name>
    <dbReference type="NCBI Taxonomy" id="230812"/>
    <lineage>
        <taxon>Eukaryota</taxon>
        <taxon>Fungi</taxon>
        <taxon>Dikarya</taxon>
        <taxon>Basidiomycota</taxon>
        <taxon>Agaricomycotina</taxon>
        <taxon>Agaricomycetes</taxon>
        <taxon>Agaricomycetidae</taxon>
        <taxon>Agaricales</taxon>
        <taxon>Marasmiineae</taxon>
        <taxon>Mycenaceae</taxon>
        <taxon>Mycena</taxon>
    </lineage>
</organism>
<protein>
    <submittedName>
        <fullName evidence="2">Uncharacterized protein</fullName>
    </submittedName>
</protein>
<dbReference type="Proteomes" id="UP000623467">
    <property type="component" value="Unassembled WGS sequence"/>
</dbReference>
<feature type="compositionally biased region" description="Basic residues" evidence="1">
    <location>
        <begin position="245"/>
        <end position="257"/>
    </location>
</feature>
<dbReference type="AlphaFoldDB" id="A0A8H6ZCT1"/>
<comment type="caution">
    <text evidence="2">The sequence shown here is derived from an EMBL/GenBank/DDBJ whole genome shotgun (WGS) entry which is preliminary data.</text>
</comment>
<gene>
    <name evidence="2" type="ORF">MSAN_00083700</name>
</gene>
<evidence type="ECO:0000256" key="1">
    <source>
        <dbReference type="SAM" id="MobiDB-lite"/>
    </source>
</evidence>
<feature type="region of interest" description="Disordered" evidence="1">
    <location>
        <begin position="236"/>
        <end position="300"/>
    </location>
</feature>
<keyword evidence="3" id="KW-1185">Reference proteome</keyword>
<proteinExistence type="predicted"/>
<evidence type="ECO:0000313" key="3">
    <source>
        <dbReference type="Proteomes" id="UP000623467"/>
    </source>
</evidence>
<name>A0A8H6ZCT1_9AGAR</name>